<evidence type="ECO:0000259" key="1">
    <source>
        <dbReference type="Pfam" id="PF12680"/>
    </source>
</evidence>
<dbReference type="AlphaFoldDB" id="A0A8E1W6E9"/>
<dbReference type="EMBL" id="JACJHR010000072">
    <property type="protein sequence ID" value="MBB2504424.1"/>
    <property type="molecule type" value="Genomic_DNA"/>
</dbReference>
<evidence type="ECO:0000313" key="2">
    <source>
        <dbReference type="EMBL" id="MBB2504424.1"/>
    </source>
</evidence>
<feature type="domain" description="SnoaL-like" evidence="1">
    <location>
        <begin position="14"/>
        <end position="124"/>
    </location>
</feature>
<dbReference type="Gene3D" id="3.10.450.50">
    <property type="match status" value="1"/>
</dbReference>
<dbReference type="Pfam" id="PF12680">
    <property type="entry name" value="SnoaL_2"/>
    <property type="match status" value="1"/>
</dbReference>
<dbReference type="Proteomes" id="UP000550260">
    <property type="component" value="Unassembled WGS sequence"/>
</dbReference>
<comment type="caution">
    <text evidence="2">The sequence shown here is derived from an EMBL/GenBank/DDBJ whole genome shotgun (WGS) entry which is preliminary data.</text>
</comment>
<dbReference type="RefSeq" id="WP_183126336.1">
    <property type="nucleotide sequence ID" value="NZ_JACJHR010000072.1"/>
</dbReference>
<dbReference type="InterPro" id="IPR032710">
    <property type="entry name" value="NTF2-like_dom_sf"/>
</dbReference>
<protein>
    <submittedName>
        <fullName evidence="2">Nuclear transport factor 2 family protein</fullName>
    </submittedName>
</protein>
<evidence type="ECO:0000313" key="3">
    <source>
        <dbReference type="Proteomes" id="UP000550260"/>
    </source>
</evidence>
<sequence length="128" mass="14032">MTTTDKDDLLQFAEDYVDAYNSGDLDRIGALLAEDVRLVHHNRGVDVQGKPAALELFETYGKLFPDKAFTNRRSIAQAGDRVFVEHTWGGKAAADVPGWAAAGETVSLDLGTFLTVRDGLLVEYHDYG</sequence>
<reference evidence="2 3" key="1">
    <citation type="submission" date="2020-08" db="EMBL/GenBank/DDBJ databases">
        <title>Amycolatopsis echigonensis JCM 21831.</title>
        <authorList>
            <person name="Tedsree N."/>
            <person name="Kuncharoen N."/>
            <person name="Likhitwitayawuid K."/>
            <person name="Tanasupawat S."/>
        </authorList>
    </citation>
    <scope>NUCLEOTIDE SEQUENCE [LARGE SCALE GENOMIC DNA]</scope>
    <source>
        <strain evidence="2 3">JCM 21831</strain>
    </source>
</reference>
<dbReference type="SUPFAM" id="SSF54427">
    <property type="entry name" value="NTF2-like"/>
    <property type="match status" value="1"/>
</dbReference>
<dbReference type="InterPro" id="IPR037401">
    <property type="entry name" value="SnoaL-like"/>
</dbReference>
<name>A0A8E1W6E9_9PSEU</name>
<accession>A0A8E1W6E9</accession>
<proteinExistence type="predicted"/>
<organism evidence="2 3">
    <name type="scientific">Amycolatopsis echigonensis</name>
    <dbReference type="NCBI Taxonomy" id="2576905"/>
    <lineage>
        <taxon>Bacteria</taxon>
        <taxon>Bacillati</taxon>
        <taxon>Actinomycetota</taxon>
        <taxon>Actinomycetes</taxon>
        <taxon>Pseudonocardiales</taxon>
        <taxon>Pseudonocardiaceae</taxon>
        <taxon>Amycolatopsis</taxon>
    </lineage>
</organism>
<gene>
    <name evidence="2" type="ORF">H5411_35435</name>
</gene>